<name>A0A8X7QTH6_BRACI</name>
<organism evidence="2 3">
    <name type="scientific">Brassica carinata</name>
    <name type="common">Ethiopian mustard</name>
    <name type="synonym">Abyssinian cabbage</name>
    <dbReference type="NCBI Taxonomy" id="52824"/>
    <lineage>
        <taxon>Eukaryota</taxon>
        <taxon>Viridiplantae</taxon>
        <taxon>Streptophyta</taxon>
        <taxon>Embryophyta</taxon>
        <taxon>Tracheophyta</taxon>
        <taxon>Spermatophyta</taxon>
        <taxon>Magnoliopsida</taxon>
        <taxon>eudicotyledons</taxon>
        <taxon>Gunneridae</taxon>
        <taxon>Pentapetalae</taxon>
        <taxon>rosids</taxon>
        <taxon>malvids</taxon>
        <taxon>Brassicales</taxon>
        <taxon>Brassicaceae</taxon>
        <taxon>Brassiceae</taxon>
        <taxon>Brassica</taxon>
    </lineage>
</organism>
<evidence type="ECO:0000256" key="1">
    <source>
        <dbReference type="SAM" id="Phobius"/>
    </source>
</evidence>
<keyword evidence="1" id="KW-0472">Membrane</keyword>
<keyword evidence="1" id="KW-1133">Transmembrane helix</keyword>
<evidence type="ECO:0000313" key="3">
    <source>
        <dbReference type="Proteomes" id="UP000886595"/>
    </source>
</evidence>
<reference evidence="2 3" key="1">
    <citation type="submission" date="2020-02" db="EMBL/GenBank/DDBJ databases">
        <authorList>
            <person name="Ma Q."/>
            <person name="Huang Y."/>
            <person name="Song X."/>
            <person name="Pei D."/>
        </authorList>
    </citation>
    <scope>NUCLEOTIDE SEQUENCE [LARGE SCALE GENOMIC DNA]</scope>
    <source>
        <strain evidence="2">Sxm20200214</strain>
        <tissue evidence="2">Leaf</tissue>
    </source>
</reference>
<dbReference type="EMBL" id="JAAMPC010000012">
    <property type="protein sequence ID" value="KAG2274210.1"/>
    <property type="molecule type" value="Genomic_DNA"/>
</dbReference>
<dbReference type="AlphaFoldDB" id="A0A8X7QTH6"/>
<dbReference type="OrthoDB" id="1110184at2759"/>
<sequence>MLLKWWLREFAVSGRHVKKGGVLMWIDMLLASSCPPCEKVRLLISVAYLFIFLTSHPTLLDDVLHVSSYLQSALLQDLSGFDVSVRKGNNHFKLRDSPAPIPLELFRFHSYEQLQALANTNIEFLGLFLIFFIPTSLVCICKRYVSCTTKQIILYQTNSIRKINDILIFVKQVKIN</sequence>
<feature type="transmembrane region" description="Helical" evidence="1">
    <location>
        <begin position="124"/>
        <end position="145"/>
    </location>
</feature>
<protein>
    <submittedName>
        <fullName evidence="2">Uncharacterized protein</fullName>
    </submittedName>
</protein>
<evidence type="ECO:0000313" key="2">
    <source>
        <dbReference type="EMBL" id="KAG2274210.1"/>
    </source>
</evidence>
<keyword evidence="1" id="KW-0812">Transmembrane</keyword>
<keyword evidence="3" id="KW-1185">Reference proteome</keyword>
<accession>A0A8X7QTH6</accession>
<proteinExistence type="predicted"/>
<comment type="caution">
    <text evidence="2">The sequence shown here is derived from an EMBL/GenBank/DDBJ whole genome shotgun (WGS) entry which is preliminary data.</text>
</comment>
<gene>
    <name evidence="2" type="ORF">Bca52824_056765</name>
</gene>
<dbReference type="Proteomes" id="UP000886595">
    <property type="component" value="Unassembled WGS sequence"/>
</dbReference>